<dbReference type="EMBL" id="PSYR01000001">
    <property type="protein sequence ID" value="RCN59129.1"/>
    <property type="molecule type" value="Genomic_DNA"/>
</dbReference>
<dbReference type="InterPro" id="IPR050523">
    <property type="entry name" value="AKR_Detox_Biosynth"/>
</dbReference>
<gene>
    <name evidence="6" type="ORF">C4900_05245</name>
</gene>
<keyword evidence="7" id="KW-1185">Reference proteome</keyword>
<reference evidence="6 7" key="1">
    <citation type="submission" date="2018-02" db="EMBL/GenBank/DDBJ databases">
        <title>Insights into the biology of acidophilic members of the Acidiferrobacteraceae family derived from comparative genomic analyses.</title>
        <authorList>
            <person name="Issotta F."/>
            <person name="Thyssen C."/>
            <person name="Mena C."/>
            <person name="Moya A."/>
            <person name="Bellenberg S."/>
            <person name="Sproer C."/>
            <person name="Covarrubias P.C."/>
            <person name="Sand W."/>
            <person name="Quatrini R."/>
            <person name="Vera M."/>
        </authorList>
    </citation>
    <scope>NUCLEOTIDE SEQUENCE [LARGE SCALE GENOMIC DNA]</scope>
    <source>
        <strain evidence="7">m-1</strain>
    </source>
</reference>
<comment type="caution">
    <text evidence="6">The sequence shown here is derived from an EMBL/GenBank/DDBJ whole genome shotgun (WGS) entry which is preliminary data.</text>
</comment>
<dbReference type="PANTHER" id="PTHR43364">
    <property type="entry name" value="NADH-SPECIFIC METHYLGLYOXAL REDUCTASE-RELATED"/>
    <property type="match status" value="1"/>
</dbReference>
<accession>A0A368HKX8</accession>
<sequence length="346" mass="38013">MRIHHLPGTDLAISDIGLGTMTFGEQTDQACAHAQLDYALSEGINLFDMAEMYPVPGRAETQGATEAIVGAWLARQARDRVVIATKVAGPLRGFRWIRGGPLALDLANMRAALEASLKRLKTDYVDLYQIHWPSRPLPLFGGTQYEAQDTVDRAAEIEEQLQALATLVREGKVRYIGLSNETPWGTLRFLEAAGRLGLPRIVTIQNAYNLLNRTFESGLAEVCHRERLGLLAYSPLAFGVLTGKYRTHSDPQARLNRFPEFSPRYRKAAIVPAVDAYARVAENFGLSLGALALGFVRSRFFTASTLLGARTVEQLKENIVHAKVALSPEALAAIEEVHLKSPNPAP</sequence>
<organism evidence="6 7">
    <name type="scientific">Acidiferrobacter thiooxydans</name>
    <dbReference type="NCBI Taxonomy" id="163359"/>
    <lineage>
        <taxon>Bacteria</taxon>
        <taxon>Pseudomonadati</taxon>
        <taxon>Pseudomonadota</taxon>
        <taxon>Gammaproteobacteria</taxon>
        <taxon>Acidiferrobacterales</taxon>
        <taxon>Acidiferrobacteraceae</taxon>
        <taxon>Acidiferrobacter</taxon>
    </lineage>
</organism>
<keyword evidence="2" id="KW-0560">Oxidoreductase</keyword>
<dbReference type="PANTHER" id="PTHR43364:SF4">
    <property type="entry name" value="NAD(P)-LINKED OXIDOREDUCTASE SUPERFAMILY PROTEIN"/>
    <property type="match status" value="1"/>
</dbReference>
<evidence type="ECO:0000313" key="7">
    <source>
        <dbReference type="Proteomes" id="UP000253250"/>
    </source>
</evidence>
<protein>
    <recommendedName>
        <fullName evidence="4">Protein tas</fullName>
    </recommendedName>
</protein>
<proteinExistence type="inferred from homology"/>
<evidence type="ECO:0000256" key="4">
    <source>
        <dbReference type="ARBA" id="ARBA00070119"/>
    </source>
</evidence>
<dbReference type="SUPFAM" id="SSF51430">
    <property type="entry name" value="NAD(P)-linked oxidoreductase"/>
    <property type="match status" value="1"/>
</dbReference>
<name>A0A368HKX8_9GAMM</name>
<dbReference type="PRINTS" id="PR00069">
    <property type="entry name" value="ALDKETRDTASE"/>
</dbReference>
<evidence type="ECO:0000256" key="2">
    <source>
        <dbReference type="ARBA" id="ARBA00023002"/>
    </source>
</evidence>
<evidence type="ECO:0000256" key="3">
    <source>
        <dbReference type="ARBA" id="ARBA00038157"/>
    </source>
</evidence>
<dbReference type="AlphaFoldDB" id="A0A368HKX8"/>
<feature type="domain" description="NADP-dependent oxidoreductase" evidence="5">
    <location>
        <begin position="16"/>
        <end position="337"/>
    </location>
</feature>
<evidence type="ECO:0000313" key="6">
    <source>
        <dbReference type="EMBL" id="RCN59129.1"/>
    </source>
</evidence>
<dbReference type="CDD" id="cd19094">
    <property type="entry name" value="AKR_Tas-like"/>
    <property type="match status" value="1"/>
</dbReference>
<dbReference type="InterPro" id="IPR036812">
    <property type="entry name" value="NAD(P)_OxRdtase_dom_sf"/>
</dbReference>
<dbReference type="Gene3D" id="3.20.20.100">
    <property type="entry name" value="NADP-dependent oxidoreductase domain"/>
    <property type="match status" value="1"/>
</dbReference>
<dbReference type="InterPro" id="IPR023210">
    <property type="entry name" value="NADP_OxRdtase_dom"/>
</dbReference>
<dbReference type="GO" id="GO:0016491">
    <property type="term" value="F:oxidoreductase activity"/>
    <property type="evidence" value="ECO:0007669"/>
    <property type="project" value="UniProtKB-KW"/>
</dbReference>
<dbReference type="InterPro" id="IPR020471">
    <property type="entry name" value="AKR"/>
</dbReference>
<evidence type="ECO:0000259" key="5">
    <source>
        <dbReference type="Pfam" id="PF00248"/>
    </source>
</evidence>
<dbReference type="Pfam" id="PF00248">
    <property type="entry name" value="Aldo_ket_red"/>
    <property type="match status" value="1"/>
</dbReference>
<evidence type="ECO:0000256" key="1">
    <source>
        <dbReference type="ARBA" id="ARBA00022857"/>
    </source>
</evidence>
<dbReference type="FunFam" id="3.20.20.100:FF:000005">
    <property type="entry name" value="NADP(H)-dependent aldo-keto reductase"/>
    <property type="match status" value="1"/>
</dbReference>
<dbReference type="OrthoDB" id="9772407at2"/>
<keyword evidence="1" id="KW-0521">NADP</keyword>
<comment type="similarity">
    <text evidence="3">Belongs to the aldo/keto reductase family. Aldo/keto reductase 2 subfamily.</text>
</comment>
<dbReference type="Proteomes" id="UP000253250">
    <property type="component" value="Unassembled WGS sequence"/>
</dbReference>